<keyword evidence="2" id="KW-1185">Reference proteome</keyword>
<sequence>MIFNKEGSTTIITQEKATVVDFVKAIETKYESMKNDNIVANLFSLKNLSVDDINEFLRVSNKHKANKRSFVIVTDQVSYDESPKEITIVPTLIEALDLIEMEEIERDLDF</sequence>
<evidence type="ECO:0000313" key="2">
    <source>
        <dbReference type="Proteomes" id="UP001501758"/>
    </source>
</evidence>
<dbReference type="Proteomes" id="UP001501758">
    <property type="component" value="Unassembled WGS sequence"/>
</dbReference>
<name>A0ABN1IW76_9FLAO</name>
<organism evidence="1 2">
    <name type="scientific">Aquimarina litoralis</name>
    <dbReference type="NCBI Taxonomy" id="584605"/>
    <lineage>
        <taxon>Bacteria</taxon>
        <taxon>Pseudomonadati</taxon>
        <taxon>Bacteroidota</taxon>
        <taxon>Flavobacteriia</taxon>
        <taxon>Flavobacteriales</taxon>
        <taxon>Flavobacteriaceae</taxon>
        <taxon>Aquimarina</taxon>
    </lineage>
</organism>
<dbReference type="RefSeq" id="WP_299600899.1">
    <property type="nucleotide sequence ID" value="NZ_BAAAGE010000002.1"/>
</dbReference>
<accession>A0ABN1IW76</accession>
<evidence type="ECO:0000313" key="1">
    <source>
        <dbReference type="EMBL" id="GAA0722604.1"/>
    </source>
</evidence>
<reference evidence="1 2" key="1">
    <citation type="journal article" date="2019" name="Int. J. Syst. Evol. Microbiol.">
        <title>The Global Catalogue of Microorganisms (GCM) 10K type strain sequencing project: providing services to taxonomists for standard genome sequencing and annotation.</title>
        <authorList>
            <consortium name="The Broad Institute Genomics Platform"/>
            <consortium name="The Broad Institute Genome Sequencing Center for Infectious Disease"/>
            <person name="Wu L."/>
            <person name="Ma J."/>
        </authorList>
    </citation>
    <scope>NUCLEOTIDE SEQUENCE [LARGE SCALE GENOMIC DNA]</scope>
    <source>
        <strain evidence="1 2">JCM 15974</strain>
    </source>
</reference>
<proteinExistence type="predicted"/>
<gene>
    <name evidence="1" type="ORF">GCM10009430_25180</name>
</gene>
<dbReference type="EMBL" id="BAAAGE010000002">
    <property type="protein sequence ID" value="GAA0722604.1"/>
    <property type="molecule type" value="Genomic_DNA"/>
</dbReference>
<comment type="caution">
    <text evidence="1">The sequence shown here is derived from an EMBL/GenBank/DDBJ whole genome shotgun (WGS) entry which is preliminary data.</text>
</comment>
<protein>
    <submittedName>
        <fullName evidence="1">Uncharacterized protein</fullName>
    </submittedName>
</protein>